<feature type="compositionally biased region" description="Low complexity" evidence="2">
    <location>
        <begin position="2167"/>
        <end position="2177"/>
    </location>
</feature>
<feature type="compositionally biased region" description="Low complexity" evidence="2">
    <location>
        <begin position="125"/>
        <end position="139"/>
    </location>
</feature>
<dbReference type="EMBL" id="FR823380">
    <property type="protein sequence ID" value="CBZ49719.1"/>
    <property type="molecule type" value="Genomic_DNA"/>
</dbReference>
<feature type="region of interest" description="Disordered" evidence="2">
    <location>
        <begin position="1618"/>
        <end position="1890"/>
    </location>
</feature>
<feature type="compositionally biased region" description="Low complexity" evidence="2">
    <location>
        <begin position="2516"/>
        <end position="2533"/>
    </location>
</feature>
<reference evidence="4" key="1">
    <citation type="submission" date="2011-02" db="EMBL/GenBank/DDBJ databases">
        <authorList>
            <person name="Aslett M."/>
        </authorList>
    </citation>
    <scope>NUCLEOTIDE SEQUENCE</scope>
    <source>
        <strain evidence="4">Liverpool</strain>
    </source>
</reference>
<accession>F0V7M8</accession>
<dbReference type="Pfam" id="PF00027">
    <property type="entry name" value="cNMP_binding"/>
    <property type="match status" value="1"/>
</dbReference>
<dbReference type="OrthoDB" id="331938at2759"/>
<dbReference type="GeneID" id="13440612"/>
<dbReference type="InterPro" id="IPR014710">
    <property type="entry name" value="RmlC-like_jellyroll"/>
</dbReference>
<feature type="region of interest" description="Disordered" evidence="2">
    <location>
        <begin position="1290"/>
        <end position="1606"/>
    </location>
</feature>
<feature type="compositionally biased region" description="Low complexity" evidence="2">
    <location>
        <begin position="2447"/>
        <end position="2460"/>
    </location>
</feature>
<keyword evidence="6" id="KW-1185">Reference proteome</keyword>
<feature type="compositionally biased region" description="Low complexity" evidence="2">
    <location>
        <begin position="305"/>
        <end position="324"/>
    </location>
</feature>
<reference evidence="5" key="4">
    <citation type="journal article" date="2015" name="PLoS ONE">
        <title>Comprehensive Evaluation of Toxoplasma gondii VEG and Neospora caninum LIV Genomes with Tachyzoite Stage Transcriptome and Proteome Defines Novel Transcript Features.</title>
        <authorList>
            <person name="Ramaprasad A."/>
            <person name="Mourier T."/>
            <person name="Naeem R."/>
            <person name="Malas T.B."/>
            <person name="Moussa E."/>
            <person name="Panigrahi A."/>
            <person name="Vermont S.J."/>
            <person name="Otto T.D."/>
            <person name="Wastling J."/>
            <person name="Pain A."/>
        </authorList>
    </citation>
    <scope>NUCLEOTIDE SEQUENCE</scope>
    <source>
        <strain evidence="5">Liverpool</strain>
    </source>
</reference>
<feature type="compositionally biased region" description="Low complexity" evidence="2">
    <location>
        <begin position="1636"/>
        <end position="1646"/>
    </location>
</feature>
<dbReference type="InParanoid" id="F0V7M8"/>
<feature type="compositionally biased region" description="Basic and acidic residues" evidence="2">
    <location>
        <begin position="1559"/>
        <end position="1579"/>
    </location>
</feature>
<feature type="compositionally biased region" description="Basic and acidic residues" evidence="2">
    <location>
        <begin position="2621"/>
        <end position="2632"/>
    </location>
</feature>
<dbReference type="CDD" id="cd00038">
    <property type="entry name" value="CAP_ED"/>
    <property type="match status" value="1"/>
</dbReference>
<feature type="compositionally biased region" description="Basic and acidic residues" evidence="2">
    <location>
        <begin position="1771"/>
        <end position="1780"/>
    </location>
</feature>
<feature type="compositionally biased region" description="Low complexity" evidence="2">
    <location>
        <begin position="1326"/>
        <end position="1337"/>
    </location>
</feature>
<feature type="compositionally biased region" description="Basic and acidic residues" evidence="2">
    <location>
        <begin position="596"/>
        <end position="616"/>
    </location>
</feature>
<feature type="compositionally biased region" description="Basic residues" evidence="2">
    <location>
        <begin position="325"/>
        <end position="334"/>
    </location>
</feature>
<evidence type="ECO:0000259" key="3">
    <source>
        <dbReference type="PROSITE" id="PS50042"/>
    </source>
</evidence>
<dbReference type="eggNOG" id="ENOG502SC29">
    <property type="taxonomic scope" value="Eukaryota"/>
</dbReference>
<feature type="region of interest" description="Disordered" evidence="2">
    <location>
        <begin position="1"/>
        <end position="196"/>
    </location>
</feature>
<feature type="compositionally biased region" description="Basic and acidic residues" evidence="2">
    <location>
        <begin position="2348"/>
        <end position="2365"/>
    </location>
</feature>
<dbReference type="VEuPathDB" id="ToxoDB:NCLIV_002070"/>
<dbReference type="InterPro" id="IPR000595">
    <property type="entry name" value="cNMP-bd_dom"/>
</dbReference>
<feature type="compositionally biased region" description="Low complexity" evidence="2">
    <location>
        <begin position="2330"/>
        <end position="2342"/>
    </location>
</feature>
<feature type="compositionally biased region" description="Basic and acidic residues" evidence="2">
    <location>
        <begin position="2006"/>
        <end position="2019"/>
    </location>
</feature>
<evidence type="ECO:0000313" key="4">
    <source>
        <dbReference type="EMBL" id="CBZ49719.1"/>
    </source>
</evidence>
<sequence>MHASWSTAVESRGRDRERMHRTERGGRPYAASALPPHPATPSSDWVGQSYFPSPSLPSSSCPSVSASVLSHGLSPSHPFSVSSFSSFSASPPNPFASEEAPPLHALPSPSRPFLGTLRSISPAPKAGQSSSEGSASPSPEKTESGWWPVPGTERDARLAGVDFGPTLPLAQSRVSHAGGSGLGPEPADGTHAASRLLEHSVSAPVVDYAVRLSRENPDASLKKSTTLAERFFLISSPAAPQAEAPNGRESEEGVEEQREGKRGDGCEDRRQRLPSEGQRREGDGNGESISASSAFEDEVNAGDGAASWERSASSASLESLSRSRSVQRKKKKRWWTSLASSLGRRSGSVEGGRRGAAEGDEVAEEGDTRYGLPSQQAATDKGGRSADDFSKETQEGRANGKAGRNEAGVRAKEGGMEEAFREAREERWEKRGTEDLDGSSAGSLRGAQTGERKDERVSEKRAGSVVSSRASSNRSVATKLSKSLSRLFGGKKKDPKGLHQAHGRRDSSTSVSSLSSRSDRSTGISRAASPACSPCFSASKWEEAFASLPPIPAGVAALSGTYQELLLDHLKTLERGVQQLLAWQGSEALASLAQDPRIREAGKHERQSERGREDGARPLPAGQKRKDEGGRDPTSLAGGVLDAGDLAEGKGELREGREQMREGWESLFFSPERAQEFCRNREVPSSVSRLREKLTAEHAMSVQLLTEERSRAALNKLLLGIHQVRGLVRTLADVTQDARGEAAENLADAAQLQAWSAKHGELAEGRDLVEYYYRQIAESANGVIREYHRRCIQLNSDIQLIRDQISRVVHLALLAVSRAPPLHSLYASSPPSEHLCPDAFGSVCSYSGDPRIFLVSPPFLSRLRLYAISHLPPPSRNAAAASSREAARAPGSPAFSVGVPGSWAQKDDLPAEVGRRTVVAPVSPAALLPPGRCVQSVPPGLLLRSSQADLAALEQKLEGKWGSFNLFEAWQNDAMKWQWRDAMMQREFARREEEIDRWILESESRLLAAVDLRLQELWSGRMQELKRAAGDSLEESFVSRLIDEVPSLAGVIQRVQQHRAAGAPTFPARSSPSSFHFASSLAAAVSNEEVEAAFMVAEDMRSRLVGVATSEVYLQLLHAQHTVAAHEGDKSRAKLLGILEETVEKQMREIRHLRTRIGEEVDLACQPDRIRDECQKTEAAITMLEEELIAMQEKRTLRQQRLLDLRNSAQTKLQRVTALFDTDQALCRSLEAECEGERRRGARAEQLWQEIGIEKLEEMKQELAKLKGENVALQAELEVARFELDTKRKKEELKREEAREKKEERERRRRAPKGRESAAKEDKAKSQGQSGSPQRSSALIVGWRKAASSPAPAWVASSGIPAGDEADRNQECARDGEEEWENEQDAAAEGRRETRAAGRKRGGAFSSLFKWPSSKRSSSTPAALRTRKGGSGGGDAGAQSASSARLHSATSRQRGHVSVGLRAGEACGVSRSASELGDLGSSSPAVGREAEGPQEARGTSARDRREPLNSSSRRSGAVEVTRDSREHAELEAEKTPAEVESSSPALFPRGSSAPPGQGREARRGRDSALEGKRETDAQVHRMPRSPPPPEKASGKSAFRRFFSGSPEWATGFRLMAASKKKGDGEVPGDGEEWIGTAATTQQAVTAGDSQGDGPGAARTEEKTQSEPGPGGVGAAPAHASGLSFPHARQRDTDSGQGECAPGRLSPPHRSGDQPKSFFPRGDASSAVRLVEAEARFARGQDARREERAPEPLGMRSASATCLRGGSSHPFAEVERREDSRGGQNAPPRGQKGATADEGCGGLGQAAASRQTLSRDAALSAGMPTPAAEGSLSVGSPSGDTGRSHGERGDGLKGKTPSDGQSGERAVCSSRSWRNTRPGFPAQGRAPKVAVAGGAGVAQNAALNEAFVERRQKDRGEVDSGSGDTESETTHARRDKGKTRARKEGESPSFAAASAAFLPLLSFSSRTGTKETPQPPHLLRPSDRDQQAPALQKRRTSELEDASTPRALREAREGSRALEEHLEEESEGFAPPYVAGKADRTTARSTSVRLGEGRSRGCRRRERNGGDSGVGLQERPSLGPERPSPGDTATEVARSGELGNVFLSSASSLRSASSTGAPTPRRSLAPFAPSREIQGEMQEMEGRRDSSCRAASSRPPGQAKEAERGLTSSESSLASGDSENPGVPAAVQSVDGARAHVAASGVNASGSGRGVTICPQTLSKRGCRPVSSSDVKRAGAVGSALEAASDTSGGRSASSTPPGDAGRGVAGFEATDEALSLPSSIQRARPRPHEHPDGPAAGSCSSVSGHPFDSSAGDLPGEQQLDGEIVSPRVSSASGDLSLSLLGFLGGESGERGGKGDTAGRARDEETVGDPPRPASPELLPVLDSPKKTAACGAPSSTRYIAREQNMETEQKRLVGSPSLAFARLVLDWEEEKEADPARAAETSAPVCSLSPRSSPSACSLGGPNEERGNGPQPETSPLRGDGLNGGEDSVPPCHAVRSSVSRSSSRESAFPSLPLAAAQQSFASCSSRASSPALGRDGYMALHAPQAEQDELAPASTDQMLPVNVSVEPGEDATAPLLPSPSADATSSGGCPLSRSVHSAGERNRESSLSGLLHFPFSSVDARRREGNDARTEKKRRRRTEFAFSASAPFSLRRSLDEGKAFLRSSPFFSRKGGGREEEHDAGTAFLRAGSFDLGALSRRDDKNVSSGGPPESPDSQPWGAEERLVSEGSQVETFCFALTQNSQPRGQADVQNAVLYSPIFALLDADEKRQILELLTSSMIHVACDCILFHRGEKVDVLYFLENGELEMAAVGQDAEIHPEESNVQRRRGSAGGSSQDPREAEPTLDRLSSPPSSPVQIPSGAFVLPRAFVRAGRTEYRVRAVKPSALYKLTAQSFQSVANGAVLRRASDLLAYMLRCPILEALTKREASQLVPLMRWQQFLPNEVILHQNQISWALLIVMKGKARGVRRLARHGRPETLEYYEEGSCINFLCLLQDFPNSTSVIAEGPEGCIVASLSRSSFEGLMGKAERLLDRGHETADGGKGYTGRIDLGEVKKTWSKVLKMAGPR</sequence>
<feature type="domain" description="Cyclic nucleotide-binding" evidence="3">
    <location>
        <begin position="2920"/>
        <end position="3038"/>
    </location>
</feature>
<proteinExistence type="predicted"/>
<feature type="compositionally biased region" description="Low complexity" evidence="2">
    <location>
        <begin position="2496"/>
        <end position="2508"/>
    </location>
</feature>
<dbReference type="Proteomes" id="UP000007494">
    <property type="component" value="Chromosome Ia"/>
</dbReference>
<feature type="compositionally biased region" description="Basic and acidic residues" evidence="2">
    <location>
        <begin position="1313"/>
        <end position="1325"/>
    </location>
</feature>
<dbReference type="RefSeq" id="XP_003879754.1">
    <property type="nucleotide sequence ID" value="XM_003879705.1"/>
</dbReference>
<feature type="compositionally biased region" description="Low complexity" evidence="2">
    <location>
        <begin position="1346"/>
        <end position="1358"/>
    </location>
</feature>
<feature type="compositionally biased region" description="Acidic residues" evidence="2">
    <location>
        <begin position="1376"/>
        <end position="1386"/>
    </location>
</feature>
<feature type="region of interest" description="Disordered" evidence="2">
    <location>
        <begin position="2699"/>
        <end position="2724"/>
    </location>
</feature>
<evidence type="ECO:0000313" key="6">
    <source>
        <dbReference type="Proteomes" id="UP000007494"/>
    </source>
</evidence>
<dbReference type="OMA" id="FFRPESW"/>
<feature type="compositionally biased region" description="Basic and acidic residues" evidence="2">
    <location>
        <begin position="246"/>
        <end position="283"/>
    </location>
</feature>
<feature type="region of interest" description="Disordered" evidence="2">
    <location>
        <begin position="2814"/>
        <end position="2857"/>
    </location>
</feature>
<organism evidence="4 6">
    <name type="scientific">Neospora caninum (strain Liverpool)</name>
    <dbReference type="NCBI Taxonomy" id="572307"/>
    <lineage>
        <taxon>Eukaryota</taxon>
        <taxon>Sar</taxon>
        <taxon>Alveolata</taxon>
        <taxon>Apicomplexa</taxon>
        <taxon>Conoidasida</taxon>
        <taxon>Coccidia</taxon>
        <taxon>Eucoccidiorida</taxon>
        <taxon>Eimeriorina</taxon>
        <taxon>Sarcocystidae</taxon>
        <taxon>Neospora</taxon>
    </lineage>
</organism>
<feature type="compositionally biased region" description="Polar residues" evidence="2">
    <location>
        <begin position="2244"/>
        <end position="2256"/>
    </location>
</feature>
<feature type="compositionally biased region" description="Basic and acidic residues" evidence="2">
    <location>
        <begin position="1906"/>
        <end position="1917"/>
    </location>
</feature>
<feature type="region of interest" description="Disordered" evidence="2">
    <location>
        <begin position="235"/>
        <end position="531"/>
    </location>
</feature>
<protein>
    <submittedName>
        <fullName evidence="5">Cyclic nucleotide-binding domain-containing protein</fullName>
    </submittedName>
</protein>
<reference evidence="6" key="3">
    <citation type="journal article" date="2012" name="PLoS Pathog.">
        <title>Comparative genomics of the apicomplexan parasites Toxoplasma gondii and Neospora caninum: Coccidia differing in host range and transmission strategy.</title>
        <authorList>
            <person name="Reid A.J."/>
            <person name="Vermont S.J."/>
            <person name="Cotton J.A."/>
            <person name="Harris D."/>
            <person name="Hill-Cawthorne G.A."/>
            <person name="Konen-Waisman S."/>
            <person name="Latham S.M."/>
            <person name="Mourier T."/>
            <person name="Norton R."/>
            <person name="Quail M.A."/>
            <person name="Sanders M."/>
            <person name="Shanmugam D."/>
            <person name="Sohal A."/>
            <person name="Wasmuth J.D."/>
            <person name="Brunk B."/>
            <person name="Grigg M.E."/>
            <person name="Howard J.C."/>
            <person name="Parkinson J."/>
            <person name="Roos D.S."/>
            <person name="Trees A.J."/>
            <person name="Berriman M."/>
            <person name="Pain A."/>
            <person name="Wastling J.M."/>
        </authorList>
    </citation>
    <scope>NUCLEOTIDE SEQUENCE [LARGE SCALE GENOMIC DNA]</scope>
    <source>
        <strain evidence="6">Liverpool</strain>
    </source>
</reference>
<dbReference type="EMBL" id="LN714474">
    <property type="protein sequence ID" value="CEL64303.1"/>
    <property type="molecule type" value="Genomic_DNA"/>
</dbReference>
<name>F0V7M8_NEOCL</name>
<feature type="compositionally biased region" description="Basic and acidic residues" evidence="2">
    <location>
        <begin position="403"/>
        <end position="434"/>
    </location>
</feature>
<gene>
    <name evidence="5" type="ORF">BN1204_002070</name>
    <name evidence="4" type="ORF">NCLIV_002070</name>
</gene>
<feature type="compositionally biased region" description="Basic and acidic residues" evidence="2">
    <location>
        <begin position="1730"/>
        <end position="1749"/>
    </location>
</feature>
<feature type="compositionally biased region" description="Basic and acidic residues" evidence="2">
    <location>
        <begin position="2816"/>
        <end position="2825"/>
    </location>
</feature>
<feature type="compositionally biased region" description="Low complexity" evidence="2">
    <location>
        <begin position="508"/>
        <end position="531"/>
    </location>
</feature>
<feature type="region of interest" description="Disordered" evidence="2">
    <location>
        <begin position="1905"/>
        <end position="1951"/>
    </location>
</feature>
<evidence type="ECO:0000256" key="1">
    <source>
        <dbReference type="SAM" id="Coils"/>
    </source>
</evidence>
<feature type="compositionally biased region" description="Low complexity" evidence="2">
    <location>
        <begin position="52"/>
        <end position="102"/>
    </location>
</feature>
<feature type="compositionally biased region" description="Low complexity" evidence="2">
    <location>
        <begin position="463"/>
        <end position="477"/>
    </location>
</feature>
<feature type="region of interest" description="Disordered" evidence="2">
    <location>
        <begin position="2431"/>
        <end position="2640"/>
    </location>
</feature>
<keyword evidence="1" id="KW-0175">Coiled coil</keyword>
<feature type="compositionally biased region" description="Low complexity" evidence="2">
    <location>
        <begin position="2102"/>
        <end position="2113"/>
    </location>
</feature>
<dbReference type="PROSITE" id="PS50042">
    <property type="entry name" value="CNMP_BINDING_3"/>
    <property type="match status" value="2"/>
</dbReference>
<evidence type="ECO:0000313" key="5">
    <source>
        <dbReference type="EMBL" id="CEL64303.1"/>
    </source>
</evidence>
<feature type="compositionally biased region" description="Basic and acidic residues" evidence="2">
    <location>
        <begin position="450"/>
        <end position="462"/>
    </location>
</feature>
<feature type="region of interest" description="Disordered" evidence="2">
    <location>
        <begin position="594"/>
        <end position="647"/>
    </location>
</feature>
<feature type="compositionally biased region" description="Low complexity" evidence="2">
    <location>
        <begin position="337"/>
        <end position="348"/>
    </location>
</feature>
<feature type="compositionally biased region" description="Basic and acidic residues" evidence="2">
    <location>
        <begin position="1520"/>
        <end position="1537"/>
    </location>
</feature>
<reference evidence="4" key="2">
    <citation type="submission" date="2011-03" db="EMBL/GenBank/DDBJ databases">
        <title>Comparative genomics and transcriptomics of Neospora caninum and Toxoplasma gondii.</title>
        <authorList>
            <person name="Reid A.J."/>
            <person name="Sohal A."/>
            <person name="Harris D."/>
            <person name="Quail M."/>
            <person name="Sanders M."/>
            <person name="Berriman M."/>
            <person name="Wastling J.M."/>
            <person name="Pain A."/>
        </authorList>
    </citation>
    <scope>NUCLEOTIDE SEQUENCE</scope>
    <source>
        <strain evidence="4">Liverpool</strain>
    </source>
</reference>
<dbReference type="Gene3D" id="2.60.120.10">
    <property type="entry name" value="Jelly Rolls"/>
    <property type="match status" value="2"/>
</dbReference>
<feature type="compositionally biased region" description="Basic and acidic residues" evidence="2">
    <location>
        <begin position="11"/>
        <end position="26"/>
    </location>
</feature>
<feature type="domain" description="Cyclic nucleotide-binding" evidence="3">
    <location>
        <begin position="2760"/>
        <end position="2809"/>
    </location>
</feature>
<feature type="region of interest" description="Disordered" evidence="2">
    <location>
        <begin position="1963"/>
        <end position="2396"/>
    </location>
</feature>
<feature type="compositionally biased region" description="Basic and acidic residues" evidence="2">
    <location>
        <begin position="491"/>
        <end position="507"/>
    </location>
</feature>
<dbReference type="InterPro" id="IPR018490">
    <property type="entry name" value="cNMP-bd_dom_sf"/>
</dbReference>
<feature type="compositionally biased region" description="Basic and acidic residues" evidence="2">
    <location>
        <begin position="381"/>
        <end position="395"/>
    </location>
</feature>
<feature type="compositionally biased region" description="Basic and acidic residues" evidence="2">
    <location>
        <begin position="1365"/>
        <end position="1375"/>
    </location>
</feature>
<dbReference type="SUPFAM" id="SSF51206">
    <property type="entry name" value="cAMP-binding domain-like"/>
    <property type="match status" value="2"/>
</dbReference>
<feature type="coiled-coil region" evidence="1">
    <location>
        <begin position="1136"/>
        <end position="1194"/>
    </location>
</feature>
<dbReference type="SMART" id="SM00100">
    <property type="entry name" value="cNMP"/>
    <property type="match status" value="2"/>
</dbReference>
<feature type="compositionally biased region" description="Basic and acidic residues" evidence="2">
    <location>
        <begin position="1290"/>
        <end position="1306"/>
    </location>
</feature>
<feature type="compositionally biased region" description="Basic and acidic residues" evidence="2">
    <location>
        <begin position="1841"/>
        <end position="1852"/>
    </location>
</feature>
<evidence type="ECO:0000256" key="2">
    <source>
        <dbReference type="SAM" id="MobiDB-lite"/>
    </source>
</evidence>